<dbReference type="AlphaFoldDB" id="A0A6J4QW07"/>
<dbReference type="GO" id="GO:0030151">
    <property type="term" value="F:molybdenum ion binding"/>
    <property type="evidence" value="ECO:0007669"/>
    <property type="project" value="InterPro"/>
</dbReference>
<dbReference type="EMBL" id="CADCVE010000057">
    <property type="protein sequence ID" value="CAA9456705.1"/>
    <property type="molecule type" value="Genomic_DNA"/>
</dbReference>
<gene>
    <name evidence="2" type="ORF">AVDCRST_MAG28-2464</name>
</gene>
<dbReference type="GO" id="GO:0030170">
    <property type="term" value="F:pyridoxal phosphate binding"/>
    <property type="evidence" value="ECO:0007669"/>
    <property type="project" value="InterPro"/>
</dbReference>
<dbReference type="Gene3D" id="2.40.33.20">
    <property type="entry name" value="PK beta-barrel domain-like"/>
    <property type="match status" value="1"/>
</dbReference>
<dbReference type="SUPFAM" id="SSF50800">
    <property type="entry name" value="PK beta-barrel domain-like"/>
    <property type="match status" value="1"/>
</dbReference>
<dbReference type="PROSITE" id="PS51340">
    <property type="entry name" value="MOSC"/>
    <property type="match status" value="1"/>
</dbReference>
<evidence type="ECO:0000313" key="2">
    <source>
        <dbReference type="EMBL" id="CAA9456705.1"/>
    </source>
</evidence>
<dbReference type="PANTHER" id="PTHR30212:SF2">
    <property type="entry name" value="PROTEIN YIIM"/>
    <property type="match status" value="1"/>
</dbReference>
<sequence length="224" mass="24845">MSASLISLNVGQPRPLAYRDKHVSSGFRKSPVQAAEVLWLGETGLEGDAQADLKNHGGPDKAVCVYPLEHYPYWSARLDRSLEPGAFGENFSTERLLEPEVCVGDVYRVGGAVVQVSQPRQPCFKMAARHGVKELAWWVQKAGFTGFYFRCLEPGEVRVGSDIALQERSAAGVTVEEANRVMHHDKRDVAGIQCLLAVPELAANWRRTFEKRLVDAREDAPSRL</sequence>
<feature type="domain" description="MOSC" evidence="1">
    <location>
        <begin position="32"/>
        <end position="166"/>
    </location>
</feature>
<accession>A0A6J4QW07</accession>
<dbReference type="InterPro" id="IPR005163">
    <property type="entry name" value="Tri_helical_YiiM-like"/>
</dbReference>
<dbReference type="InterPro" id="IPR011037">
    <property type="entry name" value="Pyrv_Knase-like_insert_dom_sf"/>
</dbReference>
<dbReference type="InterPro" id="IPR005302">
    <property type="entry name" value="MoCF_Sase_C"/>
</dbReference>
<name>A0A6J4QW07_9ACTN</name>
<dbReference type="PANTHER" id="PTHR30212">
    <property type="entry name" value="PROTEIN YIIM"/>
    <property type="match status" value="1"/>
</dbReference>
<organism evidence="2">
    <name type="scientific">uncultured Rubrobacteraceae bacterium</name>
    <dbReference type="NCBI Taxonomy" id="349277"/>
    <lineage>
        <taxon>Bacteria</taxon>
        <taxon>Bacillati</taxon>
        <taxon>Actinomycetota</taxon>
        <taxon>Rubrobacteria</taxon>
        <taxon>Rubrobacterales</taxon>
        <taxon>Rubrobacteraceae</taxon>
        <taxon>environmental samples</taxon>
    </lineage>
</organism>
<dbReference type="InterPro" id="IPR052353">
    <property type="entry name" value="Benzoxazolinone_Detox_Enz"/>
</dbReference>
<dbReference type="Pfam" id="PF03475">
    <property type="entry name" value="YiiM_3-alpha"/>
    <property type="match status" value="1"/>
</dbReference>
<proteinExistence type="predicted"/>
<dbReference type="Pfam" id="PF03473">
    <property type="entry name" value="MOSC"/>
    <property type="match status" value="1"/>
</dbReference>
<protein>
    <submittedName>
        <fullName evidence="2">Uncharacterized protein conserved in bacteria</fullName>
    </submittedName>
</protein>
<dbReference type="GO" id="GO:0003824">
    <property type="term" value="F:catalytic activity"/>
    <property type="evidence" value="ECO:0007669"/>
    <property type="project" value="InterPro"/>
</dbReference>
<reference evidence="2" key="1">
    <citation type="submission" date="2020-02" db="EMBL/GenBank/DDBJ databases">
        <authorList>
            <person name="Meier V. D."/>
        </authorList>
    </citation>
    <scope>NUCLEOTIDE SEQUENCE</scope>
    <source>
        <strain evidence="2">AVDCRST_MAG28</strain>
    </source>
</reference>
<evidence type="ECO:0000259" key="1">
    <source>
        <dbReference type="PROSITE" id="PS51340"/>
    </source>
</evidence>